<name>A0ABD0KHB5_9CAEN</name>
<organism evidence="1 2">
    <name type="scientific">Batillaria attramentaria</name>
    <dbReference type="NCBI Taxonomy" id="370345"/>
    <lineage>
        <taxon>Eukaryota</taxon>
        <taxon>Metazoa</taxon>
        <taxon>Spiralia</taxon>
        <taxon>Lophotrochozoa</taxon>
        <taxon>Mollusca</taxon>
        <taxon>Gastropoda</taxon>
        <taxon>Caenogastropoda</taxon>
        <taxon>Sorbeoconcha</taxon>
        <taxon>Cerithioidea</taxon>
        <taxon>Batillariidae</taxon>
        <taxon>Batillaria</taxon>
    </lineage>
</organism>
<protein>
    <submittedName>
        <fullName evidence="1">Uncharacterized protein</fullName>
    </submittedName>
</protein>
<dbReference type="Proteomes" id="UP001519460">
    <property type="component" value="Unassembled WGS sequence"/>
</dbReference>
<gene>
    <name evidence="1" type="ORF">BaRGS_00022148</name>
</gene>
<sequence>MYLESLKSTTRFLPVLSGLSISPAVAVYLTEENNPLMIQGRLPMRKNDSRKLSPLKTYSSQGRNKATTDNLFRELIHQFYQKWGILLPKTNTVDTGAVKVMEDGLKGTGSYSSAEVTCAISLALGVLTVVNSGAWRNRSQVVDNVAAVHDTQ</sequence>
<dbReference type="EMBL" id="JACVVK020000176">
    <property type="protein sequence ID" value="KAK7486623.1"/>
    <property type="molecule type" value="Genomic_DNA"/>
</dbReference>
<keyword evidence="2" id="KW-1185">Reference proteome</keyword>
<evidence type="ECO:0000313" key="2">
    <source>
        <dbReference type="Proteomes" id="UP001519460"/>
    </source>
</evidence>
<accession>A0ABD0KHB5</accession>
<comment type="caution">
    <text evidence="1">The sequence shown here is derived from an EMBL/GenBank/DDBJ whole genome shotgun (WGS) entry which is preliminary data.</text>
</comment>
<reference evidence="1 2" key="1">
    <citation type="journal article" date="2023" name="Sci. Data">
        <title>Genome assembly of the Korean intertidal mud-creeper Batillaria attramentaria.</title>
        <authorList>
            <person name="Patra A.K."/>
            <person name="Ho P.T."/>
            <person name="Jun S."/>
            <person name="Lee S.J."/>
            <person name="Kim Y."/>
            <person name="Won Y.J."/>
        </authorList>
    </citation>
    <scope>NUCLEOTIDE SEQUENCE [LARGE SCALE GENOMIC DNA]</scope>
    <source>
        <strain evidence="1">Wonlab-2016</strain>
    </source>
</reference>
<evidence type="ECO:0000313" key="1">
    <source>
        <dbReference type="EMBL" id="KAK7486623.1"/>
    </source>
</evidence>
<proteinExistence type="predicted"/>
<dbReference type="AlphaFoldDB" id="A0ABD0KHB5"/>